<proteinExistence type="inferred from homology"/>
<reference evidence="5 6" key="2">
    <citation type="submission" date="2024-07" db="EMBL/GenBank/DDBJ databases">
        <authorList>
            <person name="Akdeniz Z."/>
        </authorList>
    </citation>
    <scope>NUCLEOTIDE SEQUENCE [LARGE SCALE GENOMIC DNA]</scope>
</reference>
<feature type="domain" description="Thioredoxin" evidence="3">
    <location>
        <begin position="19"/>
        <end position="112"/>
    </location>
</feature>
<dbReference type="CDD" id="cd02961">
    <property type="entry name" value="PDI_a_family"/>
    <property type="match status" value="1"/>
</dbReference>
<dbReference type="InterPro" id="IPR013766">
    <property type="entry name" value="Thioredoxin_domain"/>
</dbReference>
<keyword evidence="4" id="KW-0413">Isomerase</keyword>
<organism evidence="4">
    <name type="scientific">Hexamita inflata</name>
    <dbReference type="NCBI Taxonomy" id="28002"/>
    <lineage>
        <taxon>Eukaryota</taxon>
        <taxon>Metamonada</taxon>
        <taxon>Diplomonadida</taxon>
        <taxon>Hexamitidae</taxon>
        <taxon>Hexamitinae</taxon>
        <taxon>Hexamita</taxon>
    </lineage>
</organism>
<dbReference type="SUPFAM" id="SSF52833">
    <property type="entry name" value="Thioredoxin-like"/>
    <property type="match status" value="1"/>
</dbReference>
<dbReference type="GO" id="GO:0005783">
    <property type="term" value="C:endoplasmic reticulum"/>
    <property type="evidence" value="ECO:0007669"/>
    <property type="project" value="TreeGrafter"/>
</dbReference>
<accession>A0AA86V5N6</accession>
<name>A0AA86V5N6_9EUKA</name>
<dbReference type="Gene3D" id="3.40.30.10">
    <property type="entry name" value="Glutaredoxin"/>
    <property type="match status" value="1"/>
</dbReference>
<evidence type="ECO:0000313" key="6">
    <source>
        <dbReference type="Proteomes" id="UP001642409"/>
    </source>
</evidence>
<dbReference type="InterPro" id="IPR051063">
    <property type="entry name" value="PDI"/>
</dbReference>
<evidence type="ECO:0000313" key="5">
    <source>
        <dbReference type="EMBL" id="CAL5988588.1"/>
    </source>
</evidence>
<comment type="similarity">
    <text evidence="1">Belongs to the protein disulfide isomerase family.</text>
</comment>
<keyword evidence="2" id="KW-0732">Signal</keyword>
<evidence type="ECO:0000259" key="3">
    <source>
        <dbReference type="Pfam" id="PF00085"/>
    </source>
</evidence>
<dbReference type="EMBL" id="CATOUU010001177">
    <property type="protein sequence ID" value="CAI9977366.1"/>
    <property type="molecule type" value="Genomic_DNA"/>
</dbReference>
<evidence type="ECO:0000256" key="1">
    <source>
        <dbReference type="ARBA" id="ARBA00006347"/>
    </source>
</evidence>
<keyword evidence="6" id="KW-1185">Reference proteome</keyword>
<dbReference type="InterPro" id="IPR036249">
    <property type="entry name" value="Thioredoxin-like_sf"/>
</dbReference>
<reference evidence="4" key="1">
    <citation type="submission" date="2023-06" db="EMBL/GenBank/DDBJ databases">
        <authorList>
            <person name="Kurt Z."/>
        </authorList>
    </citation>
    <scope>NUCLEOTIDE SEQUENCE</scope>
</reference>
<dbReference type="PANTHER" id="PTHR45672:SF3">
    <property type="entry name" value="THIOREDOXIN DOMAIN-CONTAINING PROTEIN 5"/>
    <property type="match status" value="1"/>
</dbReference>
<dbReference type="Pfam" id="PF00085">
    <property type="entry name" value="Thioredoxin"/>
    <property type="match status" value="1"/>
</dbReference>
<dbReference type="AlphaFoldDB" id="A0AA86V5N6"/>
<comment type="caution">
    <text evidence="4">The sequence shown here is derived from an EMBL/GenBank/DDBJ whole genome shotgun (WGS) entry which is preliminary data.</text>
</comment>
<dbReference type="PANTHER" id="PTHR45672">
    <property type="entry name" value="PROTEIN DISULFIDE-ISOMERASE C17H9.14C-RELATED"/>
    <property type="match status" value="1"/>
</dbReference>
<gene>
    <name evidence="5" type="ORF">HINF_LOCUS10450</name>
    <name evidence="4" type="ORF">HINF_LOCUS65011</name>
</gene>
<dbReference type="GO" id="GO:0003756">
    <property type="term" value="F:protein disulfide isomerase activity"/>
    <property type="evidence" value="ECO:0007669"/>
    <property type="project" value="TreeGrafter"/>
</dbReference>
<protein>
    <submittedName>
        <fullName evidence="4">Protein disulfide isomerase PDI3</fullName>
    </submittedName>
    <submittedName>
        <fullName evidence="5">Protein_disulfide isomerase PDI3</fullName>
    </submittedName>
</protein>
<evidence type="ECO:0000256" key="2">
    <source>
        <dbReference type="ARBA" id="ARBA00022729"/>
    </source>
</evidence>
<dbReference type="Proteomes" id="UP001642409">
    <property type="component" value="Unassembled WGS sequence"/>
</dbReference>
<dbReference type="GO" id="GO:0006457">
    <property type="term" value="P:protein folding"/>
    <property type="evidence" value="ECO:0007669"/>
    <property type="project" value="TreeGrafter"/>
</dbReference>
<sequence length="122" mass="14284">MIFLQMTSCFVFDITKRIDKSMAKHNLMIVKYTAPWCLMCRNFDDQFDQLSSVISKDSLYFAEVNCIKQEEYCLSQGVVKFPTFVMYGEPIGMKPQKYEGNLQSNELLGWIKDILDKLQNKQ</sequence>
<dbReference type="EMBL" id="CAXDID020000022">
    <property type="protein sequence ID" value="CAL5988588.1"/>
    <property type="molecule type" value="Genomic_DNA"/>
</dbReference>
<evidence type="ECO:0000313" key="4">
    <source>
        <dbReference type="EMBL" id="CAI9977366.1"/>
    </source>
</evidence>